<proteinExistence type="predicted"/>
<name>A0AAD4EH82_9AGAM</name>
<evidence type="ECO:0000313" key="1">
    <source>
        <dbReference type="EMBL" id="KAG1904923.1"/>
    </source>
</evidence>
<dbReference type="RefSeq" id="XP_041230498.1">
    <property type="nucleotide sequence ID" value="XM_041365512.1"/>
</dbReference>
<gene>
    <name evidence="1" type="ORF">F5891DRAFT_1170565</name>
</gene>
<reference evidence="1" key="1">
    <citation type="journal article" date="2020" name="New Phytol.">
        <title>Comparative genomics reveals dynamic genome evolution in host specialist ectomycorrhizal fungi.</title>
        <authorList>
            <person name="Lofgren L.A."/>
            <person name="Nguyen N.H."/>
            <person name="Vilgalys R."/>
            <person name="Ruytinx J."/>
            <person name="Liao H.L."/>
            <person name="Branco S."/>
            <person name="Kuo A."/>
            <person name="LaButti K."/>
            <person name="Lipzen A."/>
            <person name="Andreopoulos W."/>
            <person name="Pangilinan J."/>
            <person name="Riley R."/>
            <person name="Hundley H."/>
            <person name="Na H."/>
            <person name="Barry K."/>
            <person name="Grigoriev I.V."/>
            <person name="Stajich J.E."/>
            <person name="Kennedy P.G."/>
        </authorList>
    </citation>
    <scope>NUCLEOTIDE SEQUENCE</scope>
    <source>
        <strain evidence="1">FC203</strain>
    </source>
</reference>
<evidence type="ECO:0000313" key="2">
    <source>
        <dbReference type="Proteomes" id="UP001195769"/>
    </source>
</evidence>
<dbReference type="AlphaFoldDB" id="A0AAD4EH82"/>
<comment type="caution">
    <text evidence="1">The sequence shown here is derived from an EMBL/GenBank/DDBJ whole genome shotgun (WGS) entry which is preliminary data.</text>
</comment>
<organism evidence="1 2">
    <name type="scientific">Suillus fuscotomentosus</name>
    <dbReference type="NCBI Taxonomy" id="1912939"/>
    <lineage>
        <taxon>Eukaryota</taxon>
        <taxon>Fungi</taxon>
        <taxon>Dikarya</taxon>
        <taxon>Basidiomycota</taxon>
        <taxon>Agaricomycotina</taxon>
        <taxon>Agaricomycetes</taxon>
        <taxon>Agaricomycetidae</taxon>
        <taxon>Boletales</taxon>
        <taxon>Suillineae</taxon>
        <taxon>Suillaceae</taxon>
        <taxon>Suillus</taxon>
    </lineage>
</organism>
<dbReference type="EMBL" id="JABBWK010000008">
    <property type="protein sequence ID" value="KAG1904923.1"/>
    <property type="molecule type" value="Genomic_DNA"/>
</dbReference>
<sequence length="175" mass="20120">MNWTRLVIFFSQSDGSRACLRNNRSMVISFDKCDFSRLSVWLITTTLMKIWVIGTSVAVLARGAGHILGAPSKQCYRMGFESLDRWLRPSWVWVIPCLIRNYRCQGLGTGLCGLGICKFNYYSALIRTKEFMPAQMLYLIFMIEIWTMEEEGMMVHVYVKDLVRGGRAYACLSRG</sequence>
<keyword evidence="2" id="KW-1185">Reference proteome</keyword>
<protein>
    <submittedName>
        <fullName evidence="1">Uncharacterized protein</fullName>
    </submittedName>
</protein>
<dbReference type="GeneID" id="64659810"/>
<accession>A0AAD4EH82</accession>
<dbReference type="Proteomes" id="UP001195769">
    <property type="component" value="Unassembled WGS sequence"/>
</dbReference>